<dbReference type="SUPFAM" id="SSF51658">
    <property type="entry name" value="Xylose isomerase-like"/>
    <property type="match status" value="1"/>
</dbReference>
<proteinExistence type="predicted"/>
<dbReference type="InterPro" id="IPR013022">
    <property type="entry name" value="Xyl_isomerase-like_TIM-brl"/>
</dbReference>
<dbReference type="InterPro" id="IPR050312">
    <property type="entry name" value="IolE/XylAMocC-like"/>
</dbReference>
<dbReference type="GO" id="GO:0004519">
    <property type="term" value="F:endonuclease activity"/>
    <property type="evidence" value="ECO:0007669"/>
    <property type="project" value="UniProtKB-KW"/>
</dbReference>
<protein>
    <submittedName>
        <fullName evidence="2">Endonuclease</fullName>
    </submittedName>
</protein>
<evidence type="ECO:0000259" key="1">
    <source>
        <dbReference type="Pfam" id="PF01261"/>
    </source>
</evidence>
<sequence length="280" mass="30890">MEPGRRMMTLRPDLAINLVTLGPSIDFGSAAKLCAAYGIRHVGVTKEQVGTVGVTEAARILRGEGLSVTAYARLPAFPATRDGARQAAIDEALRMIEAAQSISAAGIIATGGQAGRDYKDLGRARLYFSEGLQALLQPVRQAGLQILLEPLHPMYAADRGLFFTLRQALEFCRSFRADIGVIVDAYHLWWDPNLAEDISRAAGLIQGYHVSDWRLPTRTLLTDRAMMGDGCIDLPRIRRLVQDAGYVGPHEIEIFSEHDWWKRPPAEILKTCIERFSTAC</sequence>
<dbReference type="PANTHER" id="PTHR12110:SF52">
    <property type="entry name" value="XYLOSE ISOMERASE"/>
    <property type="match status" value="1"/>
</dbReference>
<reference evidence="2 3" key="1">
    <citation type="journal article" date="2012" name="J. Bacteriol.">
        <title>Draft Genome Sequence of Sinorhizobium meliloti CCNWSX0020, a Nitrogen-Fixing Symbiont with Copper Tolerance Capability Isolated from Lead-Zinc Mine Tailings.</title>
        <authorList>
            <person name="Li Z."/>
            <person name="Ma Z."/>
            <person name="Hao X."/>
            <person name="Wei G."/>
        </authorList>
    </citation>
    <scope>NUCLEOTIDE SEQUENCE [LARGE SCALE GENOMIC DNA]</scope>
    <source>
        <strain evidence="2 3">CCNWSX0020</strain>
    </source>
</reference>
<keyword evidence="2" id="KW-0540">Nuclease</keyword>
<dbReference type="Proteomes" id="UP000004038">
    <property type="component" value="Unassembled WGS sequence"/>
</dbReference>
<feature type="domain" description="Xylose isomerase-like TIM barrel" evidence="1">
    <location>
        <begin position="33"/>
        <end position="265"/>
    </location>
</feature>
<dbReference type="AlphaFoldDB" id="H0G707"/>
<gene>
    <name evidence="2" type="ORF">SM0020_26426</name>
</gene>
<dbReference type="InterPro" id="IPR036237">
    <property type="entry name" value="Xyl_isomerase-like_sf"/>
</dbReference>
<dbReference type="Gene3D" id="3.20.20.150">
    <property type="entry name" value="Divalent-metal-dependent TIM barrel enzymes"/>
    <property type="match status" value="1"/>
</dbReference>
<keyword evidence="2" id="KW-0255">Endonuclease</keyword>
<organism evidence="2 3">
    <name type="scientific">Sinorhizobium meliloti CCNWSX0020</name>
    <dbReference type="NCBI Taxonomy" id="1107881"/>
    <lineage>
        <taxon>Bacteria</taxon>
        <taxon>Pseudomonadati</taxon>
        <taxon>Pseudomonadota</taxon>
        <taxon>Alphaproteobacteria</taxon>
        <taxon>Hyphomicrobiales</taxon>
        <taxon>Rhizobiaceae</taxon>
        <taxon>Sinorhizobium/Ensifer group</taxon>
        <taxon>Sinorhizobium</taxon>
    </lineage>
</organism>
<keyword evidence="2" id="KW-0378">Hydrolase</keyword>
<dbReference type="PATRIC" id="fig|1107881.3.peg.5354"/>
<dbReference type="PANTHER" id="PTHR12110">
    <property type="entry name" value="HYDROXYPYRUVATE ISOMERASE"/>
    <property type="match status" value="1"/>
</dbReference>
<name>H0G707_RHIML</name>
<accession>H0G707</accession>
<dbReference type="EMBL" id="AGVV01000073">
    <property type="protein sequence ID" value="EHK74909.1"/>
    <property type="molecule type" value="Genomic_DNA"/>
</dbReference>
<dbReference type="Pfam" id="PF01261">
    <property type="entry name" value="AP_endonuc_2"/>
    <property type="match status" value="1"/>
</dbReference>
<evidence type="ECO:0000313" key="2">
    <source>
        <dbReference type="EMBL" id="EHK74909.1"/>
    </source>
</evidence>
<evidence type="ECO:0000313" key="3">
    <source>
        <dbReference type="Proteomes" id="UP000004038"/>
    </source>
</evidence>